<accession>A0A6J6HUJ4</accession>
<dbReference type="InterPro" id="IPR050697">
    <property type="entry name" value="Adenylyl/Guanylyl_Cyclase_3/4"/>
</dbReference>
<dbReference type="GO" id="GO:0009190">
    <property type="term" value="P:cyclic nucleotide biosynthetic process"/>
    <property type="evidence" value="ECO:0007669"/>
    <property type="project" value="InterPro"/>
</dbReference>
<evidence type="ECO:0000313" key="3">
    <source>
        <dbReference type="EMBL" id="CAB4616497.1"/>
    </source>
</evidence>
<feature type="domain" description="Guanylate cyclase" evidence="2">
    <location>
        <begin position="170"/>
        <end position="279"/>
    </location>
</feature>
<evidence type="ECO:0000259" key="2">
    <source>
        <dbReference type="PROSITE" id="PS50125"/>
    </source>
</evidence>
<dbReference type="Gene3D" id="3.30.70.1230">
    <property type="entry name" value="Nucleotide cyclase"/>
    <property type="match status" value="1"/>
</dbReference>
<organism evidence="3">
    <name type="scientific">freshwater metagenome</name>
    <dbReference type="NCBI Taxonomy" id="449393"/>
    <lineage>
        <taxon>unclassified sequences</taxon>
        <taxon>metagenomes</taxon>
        <taxon>ecological metagenomes</taxon>
    </lineage>
</organism>
<dbReference type="PANTHER" id="PTHR43081">
    <property type="entry name" value="ADENYLATE CYCLASE, TERMINAL-DIFFERENTIATION SPECIFIC-RELATED"/>
    <property type="match status" value="1"/>
</dbReference>
<evidence type="ECO:0000256" key="1">
    <source>
        <dbReference type="SAM" id="MobiDB-lite"/>
    </source>
</evidence>
<feature type="compositionally biased region" description="Basic and acidic residues" evidence="1">
    <location>
        <begin position="507"/>
        <end position="523"/>
    </location>
</feature>
<sequence length="539" mass="59138">MSNSGGSGAQDEFVTAQRALQPFLADDEARFGLDDLARYSGIDQEQLSQFWRALGFPNPRPGEQLFTSSDVEMLSTLVGLIAEGAIEPGAAKQMARVIGSSLDRIASAQIDAWLRGAQLAEDSEQAAARSAEMAALLPRVLELVWRRRLVAEARRRLTRAGGEGPEATLCVGFADLVGFTAQTQQLDATTLADVVGRFESIAYDVVGHLGGRVVKTIGDEVMFVNDDVAAACRTALELARRYREDEALSDVRVGLALGPVLERDGDVFGHTVNLASRVVTVAYPGSVIVSPEIHDFVQDDERFTFTSLRSHYLKDIGRVPLWRMRLAGDVDEGPYQSARIDRSARRKLLQRRWEERNRGFQDSGTDVAAALLADTGDLPGRLPAVLTGTASAEVMQGLVEDPTSDELDALAAAILASDIDPELQLDLLTEIEAASTLRQLELEADHKAEIADREAEQELRRIEHETARTLEGIEADHRRRVAEAISRATEQSRLVDERAIRRIDQAADEAERKAAQATRDARANARRSARQRAQRRGRS</sequence>
<gene>
    <name evidence="3" type="ORF">UFOPK1835_01442</name>
</gene>
<proteinExistence type="predicted"/>
<dbReference type="PROSITE" id="PS50125">
    <property type="entry name" value="GUANYLATE_CYCLASE_2"/>
    <property type="match status" value="1"/>
</dbReference>
<dbReference type="PANTHER" id="PTHR43081:SF1">
    <property type="entry name" value="ADENYLATE CYCLASE, TERMINAL-DIFFERENTIATION SPECIFIC"/>
    <property type="match status" value="1"/>
</dbReference>
<dbReference type="InterPro" id="IPR029787">
    <property type="entry name" value="Nucleotide_cyclase"/>
</dbReference>
<dbReference type="EMBL" id="CAEZUP010000066">
    <property type="protein sequence ID" value="CAB4616497.1"/>
    <property type="molecule type" value="Genomic_DNA"/>
</dbReference>
<reference evidence="3" key="1">
    <citation type="submission" date="2020-05" db="EMBL/GenBank/DDBJ databases">
        <authorList>
            <person name="Chiriac C."/>
            <person name="Salcher M."/>
            <person name="Ghai R."/>
            <person name="Kavagutti S V."/>
        </authorList>
    </citation>
    <scope>NUCLEOTIDE SEQUENCE</scope>
</reference>
<dbReference type="Pfam" id="PF00211">
    <property type="entry name" value="Guanylate_cyc"/>
    <property type="match status" value="1"/>
</dbReference>
<dbReference type="SMART" id="SM00044">
    <property type="entry name" value="CYCc"/>
    <property type="match status" value="1"/>
</dbReference>
<dbReference type="AlphaFoldDB" id="A0A6J6HUJ4"/>
<feature type="compositionally biased region" description="Basic residues" evidence="1">
    <location>
        <begin position="524"/>
        <end position="539"/>
    </location>
</feature>
<protein>
    <submittedName>
        <fullName evidence="3">Unannotated protein</fullName>
    </submittedName>
</protein>
<dbReference type="GO" id="GO:0035556">
    <property type="term" value="P:intracellular signal transduction"/>
    <property type="evidence" value="ECO:0007669"/>
    <property type="project" value="InterPro"/>
</dbReference>
<name>A0A6J6HUJ4_9ZZZZ</name>
<dbReference type="CDD" id="cd07302">
    <property type="entry name" value="CHD"/>
    <property type="match status" value="1"/>
</dbReference>
<dbReference type="InterPro" id="IPR001054">
    <property type="entry name" value="A/G_cyclase"/>
</dbReference>
<feature type="region of interest" description="Disordered" evidence="1">
    <location>
        <begin position="507"/>
        <end position="539"/>
    </location>
</feature>
<dbReference type="SUPFAM" id="SSF55073">
    <property type="entry name" value="Nucleotide cyclase"/>
    <property type="match status" value="1"/>
</dbReference>